<proteinExistence type="inferred from homology"/>
<dbReference type="InterPro" id="IPR006222">
    <property type="entry name" value="GCVT_N"/>
</dbReference>
<feature type="domain" description="Aminomethyltransferase C-terminal" evidence="8">
    <location>
        <begin position="289"/>
        <end position="366"/>
    </location>
</feature>
<evidence type="ECO:0000256" key="4">
    <source>
        <dbReference type="ARBA" id="ARBA00022679"/>
    </source>
</evidence>
<dbReference type="InterPro" id="IPR027266">
    <property type="entry name" value="TrmE/GcvT-like"/>
</dbReference>
<name>A0A381ST04_9ZZZZ</name>
<dbReference type="InterPro" id="IPR006223">
    <property type="entry name" value="GcvT"/>
</dbReference>
<dbReference type="GO" id="GO:0006546">
    <property type="term" value="P:glycine catabolic process"/>
    <property type="evidence" value="ECO:0007669"/>
    <property type="project" value="InterPro"/>
</dbReference>
<evidence type="ECO:0000256" key="1">
    <source>
        <dbReference type="ARBA" id="ARBA00008609"/>
    </source>
</evidence>
<evidence type="ECO:0000256" key="6">
    <source>
        <dbReference type="ARBA" id="ARBA00047665"/>
    </source>
</evidence>
<gene>
    <name evidence="9" type="ORF">METZ01_LOCUS59984</name>
</gene>
<keyword evidence="4" id="KW-0808">Transferase</keyword>
<dbReference type="InterPro" id="IPR022903">
    <property type="entry name" value="GcvT_bac"/>
</dbReference>
<dbReference type="NCBIfam" id="NF001567">
    <property type="entry name" value="PRK00389.1"/>
    <property type="match status" value="1"/>
</dbReference>
<accession>A0A381ST04</accession>
<dbReference type="Pfam" id="PF01571">
    <property type="entry name" value="GCV_T"/>
    <property type="match status" value="1"/>
</dbReference>
<dbReference type="NCBIfam" id="TIGR00528">
    <property type="entry name" value="gcvT"/>
    <property type="match status" value="1"/>
</dbReference>
<dbReference type="GO" id="GO:0008483">
    <property type="term" value="F:transaminase activity"/>
    <property type="evidence" value="ECO:0007669"/>
    <property type="project" value="UniProtKB-KW"/>
</dbReference>
<dbReference type="FunFam" id="3.30.70.1400:FF:000001">
    <property type="entry name" value="Aminomethyltransferase"/>
    <property type="match status" value="1"/>
</dbReference>
<keyword evidence="3" id="KW-0032">Aminotransferase</keyword>
<dbReference type="Gene3D" id="4.10.1250.10">
    <property type="entry name" value="Aminomethyltransferase fragment"/>
    <property type="match status" value="1"/>
</dbReference>
<evidence type="ECO:0000256" key="2">
    <source>
        <dbReference type="ARBA" id="ARBA00012616"/>
    </source>
</evidence>
<dbReference type="EC" id="2.1.2.10" evidence="2"/>
<dbReference type="EMBL" id="UINC01003529">
    <property type="protein sequence ID" value="SVA07130.1"/>
    <property type="molecule type" value="Genomic_DNA"/>
</dbReference>
<dbReference type="InterPro" id="IPR013977">
    <property type="entry name" value="GcvT_C"/>
</dbReference>
<dbReference type="GO" id="GO:0005829">
    <property type="term" value="C:cytosol"/>
    <property type="evidence" value="ECO:0007669"/>
    <property type="project" value="TreeGrafter"/>
</dbReference>
<evidence type="ECO:0000259" key="7">
    <source>
        <dbReference type="Pfam" id="PF01571"/>
    </source>
</evidence>
<dbReference type="PIRSF" id="PIRSF006487">
    <property type="entry name" value="GcvT"/>
    <property type="match status" value="1"/>
</dbReference>
<dbReference type="Gene3D" id="3.30.70.1400">
    <property type="entry name" value="Aminomethyltransferase beta-barrel domains"/>
    <property type="match status" value="1"/>
</dbReference>
<dbReference type="InterPro" id="IPR029043">
    <property type="entry name" value="GcvT/YgfZ_C"/>
</dbReference>
<feature type="domain" description="GCVT N-terminal" evidence="7">
    <location>
        <begin position="13"/>
        <end position="270"/>
    </location>
</feature>
<dbReference type="AlphaFoldDB" id="A0A381ST04"/>
<organism evidence="9">
    <name type="scientific">marine metagenome</name>
    <dbReference type="NCBI Taxonomy" id="408172"/>
    <lineage>
        <taxon>unclassified sequences</taxon>
        <taxon>metagenomes</taxon>
        <taxon>ecological metagenomes</taxon>
    </lineage>
</organism>
<protein>
    <recommendedName>
        <fullName evidence="2">aminomethyltransferase</fullName>
        <ecNumber evidence="2">2.1.2.10</ecNumber>
    </recommendedName>
    <alternativeName>
        <fullName evidence="5">Glycine cleavage system T protein</fullName>
    </alternativeName>
</protein>
<dbReference type="PANTHER" id="PTHR43757">
    <property type="entry name" value="AMINOMETHYLTRANSFERASE"/>
    <property type="match status" value="1"/>
</dbReference>
<evidence type="ECO:0000256" key="5">
    <source>
        <dbReference type="ARBA" id="ARBA00031395"/>
    </source>
</evidence>
<dbReference type="SUPFAM" id="SSF101790">
    <property type="entry name" value="Aminomethyltransferase beta-barrel domain"/>
    <property type="match status" value="1"/>
</dbReference>
<dbReference type="GO" id="GO:0005960">
    <property type="term" value="C:glycine cleavage complex"/>
    <property type="evidence" value="ECO:0007669"/>
    <property type="project" value="InterPro"/>
</dbReference>
<dbReference type="HAMAP" id="MF_00259">
    <property type="entry name" value="GcvT"/>
    <property type="match status" value="1"/>
</dbReference>
<comment type="similarity">
    <text evidence="1">Belongs to the GcvT family.</text>
</comment>
<dbReference type="Gene3D" id="3.30.1360.120">
    <property type="entry name" value="Probable tRNA modification gtpase trme, domain 1"/>
    <property type="match status" value="1"/>
</dbReference>
<evidence type="ECO:0000313" key="9">
    <source>
        <dbReference type="EMBL" id="SVA07130.1"/>
    </source>
</evidence>
<dbReference type="FunFam" id="2.40.30.110:FF:000003">
    <property type="entry name" value="Aminomethyltransferase"/>
    <property type="match status" value="1"/>
</dbReference>
<dbReference type="PANTHER" id="PTHR43757:SF2">
    <property type="entry name" value="AMINOMETHYLTRANSFERASE, MITOCHONDRIAL"/>
    <property type="match status" value="1"/>
</dbReference>
<comment type="catalytic activity">
    <reaction evidence="6">
        <text>N(6)-[(R)-S(8)-aminomethyldihydrolipoyl]-L-lysyl-[protein] + (6S)-5,6,7,8-tetrahydrofolate = N(6)-[(R)-dihydrolipoyl]-L-lysyl-[protein] + (6R)-5,10-methylene-5,6,7,8-tetrahydrofolate + NH4(+)</text>
        <dbReference type="Rhea" id="RHEA:16945"/>
        <dbReference type="Rhea" id="RHEA-COMP:10475"/>
        <dbReference type="Rhea" id="RHEA-COMP:10492"/>
        <dbReference type="ChEBI" id="CHEBI:15636"/>
        <dbReference type="ChEBI" id="CHEBI:28938"/>
        <dbReference type="ChEBI" id="CHEBI:57453"/>
        <dbReference type="ChEBI" id="CHEBI:83100"/>
        <dbReference type="ChEBI" id="CHEBI:83143"/>
        <dbReference type="EC" id="2.1.2.10"/>
    </reaction>
</comment>
<dbReference type="Gene3D" id="2.40.30.110">
    <property type="entry name" value="Aminomethyltransferase beta-barrel domains"/>
    <property type="match status" value="1"/>
</dbReference>
<dbReference type="FunFam" id="4.10.1250.10:FF:000001">
    <property type="entry name" value="Aminomethyltransferase"/>
    <property type="match status" value="1"/>
</dbReference>
<dbReference type="Pfam" id="PF08669">
    <property type="entry name" value="GCV_T_C"/>
    <property type="match status" value="1"/>
</dbReference>
<dbReference type="InterPro" id="IPR028896">
    <property type="entry name" value="GcvT/YgfZ/DmdA"/>
</dbReference>
<dbReference type="GO" id="GO:0004047">
    <property type="term" value="F:aminomethyltransferase activity"/>
    <property type="evidence" value="ECO:0007669"/>
    <property type="project" value="UniProtKB-EC"/>
</dbReference>
<evidence type="ECO:0000259" key="8">
    <source>
        <dbReference type="Pfam" id="PF08669"/>
    </source>
</evidence>
<sequence>MSSTATSLLKTPLHALHVSAGAKMVTYGGWEMPLQYSGIAQEHLAVRRSAGLFDVSHMGEIEIAGRDALAAVQRVSSNDAARLDTGQAQYSALTTRQGTFVDDLLVYRLTGEHFMLVVNASNIAKAFSHVSTAIQGFGDVAAVNTSSRYALLAVQGPLACGILQSLTEVDLASIGYYRFETGEVASLRCTISRTGYTGEDGFEIFIPPQGAERLWRALLSAGAEQGIVPAGLGARDTLRLEAAMRLSGQDLDETTTVLEAGLGWIVGWDKGDFIGRDALVAQRASGVTRKLVGFEMVGRGIARHGYPIFVDGASVGFVTSGTRTPFLEKAVGLAYLPISACAPGTECAIEIREQLVMARVVALPFYRREPR</sequence>
<evidence type="ECO:0000256" key="3">
    <source>
        <dbReference type="ARBA" id="ARBA00022576"/>
    </source>
</evidence>
<reference evidence="9" key="1">
    <citation type="submission" date="2018-05" db="EMBL/GenBank/DDBJ databases">
        <authorList>
            <person name="Lanie J.A."/>
            <person name="Ng W.-L."/>
            <person name="Kazmierczak K.M."/>
            <person name="Andrzejewski T.M."/>
            <person name="Davidsen T.M."/>
            <person name="Wayne K.J."/>
            <person name="Tettelin H."/>
            <person name="Glass J.I."/>
            <person name="Rusch D."/>
            <person name="Podicherti R."/>
            <person name="Tsui H.-C.T."/>
            <person name="Winkler M.E."/>
        </authorList>
    </citation>
    <scope>NUCLEOTIDE SEQUENCE</scope>
</reference>
<dbReference type="SUPFAM" id="SSF103025">
    <property type="entry name" value="Folate-binding domain"/>
    <property type="match status" value="1"/>
</dbReference>